<feature type="transmembrane region" description="Helical" evidence="6">
    <location>
        <begin position="180"/>
        <end position="198"/>
    </location>
</feature>
<protein>
    <submittedName>
        <fullName evidence="7">Mpv17/PMP22 family protein</fullName>
    </submittedName>
</protein>
<name>A0A9P7Z253_9HELO</name>
<dbReference type="InterPro" id="IPR007248">
    <property type="entry name" value="Mpv17_PMP22"/>
</dbReference>
<evidence type="ECO:0000313" key="8">
    <source>
        <dbReference type="Proteomes" id="UP000887226"/>
    </source>
</evidence>
<comment type="similarity">
    <text evidence="2 6">Belongs to the peroxisomal membrane protein PXMP2/4 family.</text>
</comment>
<sequence>MVSPILEATIQSCILASTSCLIGQAITSYKTDTLAFSFGQMLQFAMFSFLNCPPNFVWQTYLENTFPSTTTVPSKRALSAASAGNEKELDREEKEHVIVDAKLHIPNTIAKFVLDQTVGAAANTLMFSFLFAGYGGMEYGQAIQVCKQDFWPLIYAGWKLWPAVSLVNFSMVKSVQTRNLVGALAGMVWNVYLSLMAAR</sequence>
<dbReference type="Pfam" id="PF04117">
    <property type="entry name" value="Mpv17_PMP22"/>
    <property type="match status" value="1"/>
</dbReference>
<dbReference type="EMBL" id="MU253973">
    <property type="protein sequence ID" value="KAG9243485.1"/>
    <property type="molecule type" value="Genomic_DNA"/>
</dbReference>
<keyword evidence="8" id="KW-1185">Reference proteome</keyword>
<dbReference type="AlphaFoldDB" id="A0A9P7Z253"/>
<evidence type="ECO:0000256" key="3">
    <source>
        <dbReference type="ARBA" id="ARBA00022692"/>
    </source>
</evidence>
<accession>A0A9P7Z253</accession>
<evidence type="ECO:0000313" key="7">
    <source>
        <dbReference type="EMBL" id="KAG9243485.1"/>
    </source>
</evidence>
<evidence type="ECO:0000256" key="1">
    <source>
        <dbReference type="ARBA" id="ARBA00004141"/>
    </source>
</evidence>
<evidence type="ECO:0000256" key="5">
    <source>
        <dbReference type="ARBA" id="ARBA00023136"/>
    </source>
</evidence>
<dbReference type="Proteomes" id="UP000887226">
    <property type="component" value="Unassembled WGS sequence"/>
</dbReference>
<comment type="caution">
    <text evidence="7">The sequence shown here is derived from an EMBL/GenBank/DDBJ whole genome shotgun (WGS) entry which is preliminary data.</text>
</comment>
<keyword evidence="4 6" id="KW-1133">Transmembrane helix</keyword>
<evidence type="ECO:0000256" key="2">
    <source>
        <dbReference type="ARBA" id="ARBA00006824"/>
    </source>
</evidence>
<dbReference type="GO" id="GO:0005778">
    <property type="term" value="C:peroxisomal membrane"/>
    <property type="evidence" value="ECO:0007669"/>
    <property type="project" value="TreeGrafter"/>
</dbReference>
<evidence type="ECO:0000256" key="6">
    <source>
        <dbReference type="RuleBase" id="RU363053"/>
    </source>
</evidence>
<gene>
    <name evidence="7" type="ORF">BJ878DRAFT_423513</name>
</gene>
<keyword evidence="5 6" id="KW-0472">Membrane</keyword>
<organism evidence="7 8">
    <name type="scientific">Calycina marina</name>
    <dbReference type="NCBI Taxonomy" id="1763456"/>
    <lineage>
        <taxon>Eukaryota</taxon>
        <taxon>Fungi</taxon>
        <taxon>Dikarya</taxon>
        <taxon>Ascomycota</taxon>
        <taxon>Pezizomycotina</taxon>
        <taxon>Leotiomycetes</taxon>
        <taxon>Helotiales</taxon>
        <taxon>Pezizellaceae</taxon>
        <taxon>Calycina</taxon>
    </lineage>
</organism>
<proteinExistence type="inferred from homology"/>
<comment type="caution">
    <text evidence="6">Lacks conserved residue(s) required for the propagation of feature annotation.</text>
</comment>
<comment type="subcellular location">
    <subcellularLocation>
        <location evidence="1">Membrane</location>
        <topology evidence="1">Multi-pass membrane protein</topology>
    </subcellularLocation>
</comment>
<keyword evidence="3 6" id="KW-0812">Transmembrane</keyword>
<dbReference type="PANTHER" id="PTHR11266">
    <property type="entry name" value="PEROXISOMAL MEMBRANE PROTEIN 2, PXMP2 MPV17"/>
    <property type="match status" value="1"/>
</dbReference>
<reference evidence="7" key="1">
    <citation type="journal article" date="2021" name="IMA Fungus">
        <title>Genomic characterization of three marine fungi, including Emericellopsis atlantica sp. nov. with signatures of a generalist lifestyle and marine biomass degradation.</title>
        <authorList>
            <person name="Hagestad O.C."/>
            <person name="Hou L."/>
            <person name="Andersen J.H."/>
            <person name="Hansen E.H."/>
            <person name="Altermark B."/>
            <person name="Li C."/>
            <person name="Kuhnert E."/>
            <person name="Cox R.J."/>
            <person name="Crous P.W."/>
            <person name="Spatafora J.W."/>
            <person name="Lail K."/>
            <person name="Amirebrahimi M."/>
            <person name="Lipzen A."/>
            <person name="Pangilinan J."/>
            <person name="Andreopoulos W."/>
            <person name="Hayes R.D."/>
            <person name="Ng V."/>
            <person name="Grigoriev I.V."/>
            <person name="Jackson S.A."/>
            <person name="Sutton T.D.S."/>
            <person name="Dobson A.D.W."/>
            <person name="Rama T."/>
        </authorList>
    </citation>
    <scope>NUCLEOTIDE SEQUENCE</scope>
    <source>
        <strain evidence="7">TRa3180A</strain>
    </source>
</reference>
<dbReference type="OrthoDB" id="10267969at2759"/>
<evidence type="ECO:0000256" key="4">
    <source>
        <dbReference type="ARBA" id="ARBA00022989"/>
    </source>
</evidence>
<dbReference type="PANTHER" id="PTHR11266:SF80">
    <property type="entry name" value="PEROXISOMAL MEMBRANE PROTEIN 2"/>
    <property type="match status" value="1"/>
</dbReference>